<evidence type="ECO:0000256" key="7">
    <source>
        <dbReference type="ARBA" id="ARBA00053401"/>
    </source>
</evidence>
<keyword evidence="6 10" id="KW-0143">Chaperone</keyword>
<keyword evidence="4 10" id="KW-0963">Cytoplasm</keyword>
<dbReference type="GO" id="GO:0051082">
    <property type="term" value="F:unfolded protein binding"/>
    <property type="evidence" value="ECO:0007669"/>
    <property type="project" value="TreeGrafter"/>
</dbReference>
<accession>A0A2N9LGS7</accession>
<evidence type="ECO:0000256" key="4">
    <source>
        <dbReference type="ARBA" id="ARBA00022490"/>
    </source>
</evidence>
<evidence type="ECO:0000313" key="15">
    <source>
        <dbReference type="Proteomes" id="UP000239735"/>
    </source>
</evidence>
<organism evidence="14 15">
    <name type="scientific">Candidatus Sulfuritelmatomonas gaucii</name>
    <dbReference type="NCBI Taxonomy" id="2043161"/>
    <lineage>
        <taxon>Bacteria</taxon>
        <taxon>Pseudomonadati</taxon>
        <taxon>Acidobacteriota</taxon>
        <taxon>Terriglobia</taxon>
        <taxon>Terriglobales</taxon>
        <taxon>Acidobacteriaceae</taxon>
        <taxon>Candidatus Sulfuritelmatomonas</taxon>
    </lineage>
</organism>
<dbReference type="Pfam" id="PF01025">
    <property type="entry name" value="GrpE"/>
    <property type="match status" value="1"/>
</dbReference>
<reference evidence="15" key="1">
    <citation type="submission" date="2018-02" db="EMBL/GenBank/DDBJ databases">
        <authorList>
            <person name="Hausmann B."/>
        </authorList>
    </citation>
    <scope>NUCLEOTIDE SEQUENCE [LARGE SCALE GENOMIC DNA]</scope>
    <source>
        <strain evidence="15">Peat soil MAG SbA5</strain>
    </source>
</reference>
<evidence type="ECO:0000256" key="8">
    <source>
        <dbReference type="ARBA" id="ARBA00072274"/>
    </source>
</evidence>
<comment type="similarity">
    <text evidence="2 10 12">Belongs to the GrpE family.</text>
</comment>
<dbReference type="FunFam" id="2.30.22.10:FF:000001">
    <property type="entry name" value="Protein GrpE"/>
    <property type="match status" value="1"/>
</dbReference>
<sequence>MKQERELTVVDSPEFSEEAAELRDAKIDASAELPAPPAGEDLASPAEPERQAEPVATSEVERLKAERDQLLNRLARLQADFENARKRAERERAEFREFVMGGVVEQFLPVLDNFQLALKSTGTAHQLRSGVSLIVKQMEEILQKMQVTAVPTVGEAFDPHIHEALGTVECDDVPDQHVAEEIRRGYRMRERLLRPALVRVAHNPKQVEE</sequence>
<dbReference type="OrthoDB" id="9812586at2"/>
<dbReference type="PRINTS" id="PR00773">
    <property type="entry name" value="GRPEPROTEIN"/>
</dbReference>
<dbReference type="PROSITE" id="PS01071">
    <property type="entry name" value="GRPE"/>
    <property type="match status" value="1"/>
</dbReference>
<comment type="subcellular location">
    <subcellularLocation>
        <location evidence="1 10">Cytoplasm</location>
    </subcellularLocation>
</comment>
<dbReference type="Gene3D" id="2.30.22.10">
    <property type="entry name" value="Head domain of nucleotide exchange factor GrpE"/>
    <property type="match status" value="1"/>
</dbReference>
<evidence type="ECO:0000256" key="2">
    <source>
        <dbReference type="ARBA" id="ARBA00009054"/>
    </source>
</evidence>
<dbReference type="GO" id="GO:0051087">
    <property type="term" value="F:protein-folding chaperone binding"/>
    <property type="evidence" value="ECO:0007669"/>
    <property type="project" value="InterPro"/>
</dbReference>
<evidence type="ECO:0000256" key="1">
    <source>
        <dbReference type="ARBA" id="ARBA00004496"/>
    </source>
</evidence>
<dbReference type="HAMAP" id="MF_01151">
    <property type="entry name" value="GrpE"/>
    <property type="match status" value="1"/>
</dbReference>
<feature type="region of interest" description="Disordered" evidence="13">
    <location>
        <begin position="1"/>
        <end position="61"/>
    </location>
</feature>
<evidence type="ECO:0000256" key="5">
    <source>
        <dbReference type="ARBA" id="ARBA00023016"/>
    </source>
</evidence>
<dbReference type="InterPro" id="IPR009012">
    <property type="entry name" value="GrpE_head"/>
</dbReference>
<feature type="compositionally biased region" description="Basic and acidic residues" evidence="13">
    <location>
        <begin position="20"/>
        <end position="29"/>
    </location>
</feature>
<dbReference type="SUPFAM" id="SSF51064">
    <property type="entry name" value="Head domain of nucleotide exchange factor GrpE"/>
    <property type="match status" value="1"/>
</dbReference>
<evidence type="ECO:0000256" key="9">
    <source>
        <dbReference type="ARBA" id="ARBA00076414"/>
    </source>
</evidence>
<protein>
    <recommendedName>
        <fullName evidence="8 10">Protein GrpE</fullName>
    </recommendedName>
    <alternativeName>
        <fullName evidence="9 10">HSP-70 cofactor</fullName>
    </alternativeName>
</protein>
<dbReference type="SUPFAM" id="SSF58014">
    <property type="entry name" value="Coiled-coil domain of nucleotide exchange factor GrpE"/>
    <property type="match status" value="1"/>
</dbReference>
<dbReference type="Gene3D" id="3.90.20.20">
    <property type="match status" value="1"/>
</dbReference>
<evidence type="ECO:0000256" key="12">
    <source>
        <dbReference type="RuleBase" id="RU004478"/>
    </source>
</evidence>
<dbReference type="InterPro" id="IPR013805">
    <property type="entry name" value="GrpE_CC"/>
</dbReference>
<evidence type="ECO:0000256" key="13">
    <source>
        <dbReference type="SAM" id="MobiDB-lite"/>
    </source>
</evidence>
<dbReference type="Proteomes" id="UP000239735">
    <property type="component" value="Unassembled WGS sequence"/>
</dbReference>
<name>A0A2N9LGS7_9BACT</name>
<dbReference type="GO" id="GO:0005737">
    <property type="term" value="C:cytoplasm"/>
    <property type="evidence" value="ECO:0007669"/>
    <property type="project" value="UniProtKB-SubCell"/>
</dbReference>
<dbReference type="PANTHER" id="PTHR21237:SF23">
    <property type="entry name" value="GRPE PROTEIN HOMOLOG, MITOCHONDRIAL"/>
    <property type="match status" value="1"/>
</dbReference>
<dbReference type="GO" id="GO:0006457">
    <property type="term" value="P:protein folding"/>
    <property type="evidence" value="ECO:0007669"/>
    <property type="project" value="InterPro"/>
</dbReference>
<keyword evidence="5 10" id="KW-0346">Stress response</keyword>
<dbReference type="AlphaFoldDB" id="A0A2N9LGS7"/>
<dbReference type="PANTHER" id="PTHR21237">
    <property type="entry name" value="GRPE PROTEIN"/>
    <property type="match status" value="1"/>
</dbReference>
<comment type="function">
    <text evidence="7 10 11">Participates actively in the response to hyperosmotic and heat shock by preventing the aggregation of stress-denatured proteins, in association with DnaK and GrpE. It is the nucleotide exchange factor for DnaK and may function as a thermosensor. Unfolded proteins bind initially to DnaJ; upon interaction with the DnaJ-bound protein, DnaK hydrolyzes its bound ATP, resulting in the formation of a stable complex. GrpE releases ADP from DnaK; ATP binding to DnaK triggers the release of the substrate protein, thus completing the reaction cycle. Several rounds of ATP-dependent interactions between DnaJ, DnaK and GrpE are required for fully efficient folding.</text>
</comment>
<evidence type="ECO:0000313" key="14">
    <source>
        <dbReference type="EMBL" id="SPE22479.1"/>
    </source>
</evidence>
<dbReference type="InterPro" id="IPR000740">
    <property type="entry name" value="GrpE"/>
</dbReference>
<dbReference type="EMBL" id="OKRB01000091">
    <property type="protein sequence ID" value="SPE22479.1"/>
    <property type="molecule type" value="Genomic_DNA"/>
</dbReference>
<gene>
    <name evidence="10 14" type="primary">grpE</name>
    <name evidence="14" type="ORF">SBA5_340006</name>
</gene>
<comment type="subunit">
    <text evidence="3 10">Homodimer.</text>
</comment>
<dbReference type="CDD" id="cd00446">
    <property type="entry name" value="GrpE"/>
    <property type="match status" value="1"/>
</dbReference>
<dbReference type="GO" id="GO:0042803">
    <property type="term" value="F:protein homodimerization activity"/>
    <property type="evidence" value="ECO:0007669"/>
    <property type="project" value="InterPro"/>
</dbReference>
<proteinExistence type="inferred from homology"/>
<evidence type="ECO:0000256" key="6">
    <source>
        <dbReference type="ARBA" id="ARBA00023186"/>
    </source>
</evidence>
<evidence type="ECO:0000256" key="11">
    <source>
        <dbReference type="RuleBase" id="RU000639"/>
    </source>
</evidence>
<evidence type="ECO:0000256" key="10">
    <source>
        <dbReference type="HAMAP-Rule" id="MF_01151"/>
    </source>
</evidence>
<evidence type="ECO:0000256" key="3">
    <source>
        <dbReference type="ARBA" id="ARBA00011738"/>
    </source>
</evidence>
<dbReference type="GO" id="GO:0000774">
    <property type="term" value="F:adenyl-nucleotide exchange factor activity"/>
    <property type="evidence" value="ECO:0007669"/>
    <property type="project" value="InterPro"/>
</dbReference>